<organism evidence="11 12">
    <name type="scientific">Coilia grayii</name>
    <name type="common">Gray's grenadier anchovy</name>
    <dbReference type="NCBI Taxonomy" id="363190"/>
    <lineage>
        <taxon>Eukaryota</taxon>
        <taxon>Metazoa</taxon>
        <taxon>Chordata</taxon>
        <taxon>Craniata</taxon>
        <taxon>Vertebrata</taxon>
        <taxon>Euteleostomi</taxon>
        <taxon>Actinopterygii</taxon>
        <taxon>Neopterygii</taxon>
        <taxon>Teleostei</taxon>
        <taxon>Clupei</taxon>
        <taxon>Clupeiformes</taxon>
        <taxon>Clupeoidei</taxon>
        <taxon>Engraulidae</taxon>
        <taxon>Coilinae</taxon>
        <taxon>Coilia</taxon>
    </lineage>
</organism>
<dbReference type="InterPro" id="IPR001811">
    <property type="entry name" value="Chemokine_IL8-like_dom"/>
</dbReference>
<evidence type="ECO:0000259" key="10">
    <source>
        <dbReference type="SMART" id="SM00199"/>
    </source>
</evidence>
<evidence type="ECO:0000256" key="9">
    <source>
        <dbReference type="RuleBase" id="RU361150"/>
    </source>
</evidence>
<feature type="domain" description="Chemokine interleukin-8-like" evidence="10">
    <location>
        <begin position="29"/>
        <end position="89"/>
    </location>
</feature>
<evidence type="ECO:0000256" key="6">
    <source>
        <dbReference type="ARBA" id="ARBA00022729"/>
    </source>
</evidence>
<keyword evidence="3 9" id="KW-0145">Chemotaxis</keyword>
<dbReference type="InterPro" id="IPR039809">
    <property type="entry name" value="Chemokine_b/g/d"/>
</dbReference>
<feature type="chain" id="PRO_5044525455" description="C-C motif chemokine" evidence="9">
    <location>
        <begin position="26"/>
        <end position="110"/>
    </location>
</feature>
<dbReference type="PANTHER" id="PTHR12015">
    <property type="entry name" value="SMALL INDUCIBLE CYTOKINE A"/>
    <property type="match status" value="1"/>
</dbReference>
<dbReference type="Proteomes" id="UP001591681">
    <property type="component" value="Unassembled WGS sequence"/>
</dbReference>
<comment type="caution">
    <text evidence="11">The sequence shown here is derived from an EMBL/GenBank/DDBJ whole genome shotgun (WGS) entry which is preliminary data.</text>
</comment>
<dbReference type="EMBL" id="JBHFQA010000010">
    <property type="protein sequence ID" value="KAL2091893.1"/>
    <property type="molecule type" value="Genomic_DNA"/>
</dbReference>
<dbReference type="Gene3D" id="2.40.50.40">
    <property type="match status" value="1"/>
</dbReference>
<evidence type="ECO:0000313" key="11">
    <source>
        <dbReference type="EMBL" id="KAL2091893.1"/>
    </source>
</evidence>
<dbReference type="AlphaFoldDB" id="A0ABD1JYU2"/>
<keyword evidence="6 9" id="KW-0732">Signal</keyword>
<evidence type="ECO:0000256" key="8">
    <source>
        <dbReference type="ARBA" id="ARBA00023198"/>
    </source>
</evidence>
<evidence type="ECO:0000256" key="4">
    <source>
        <dbReference type="ARBA" id="ARBA00022514"/>
    </source>
</evidence>
<keyword evidence="7" id="KW-1015">Disulfide bond</keyword>
<sequence length="110" mass="12222">MAAGGNVRLLCWAVLLLSLCYFARGGEQAVDCCLKVSGNKIPLKILVSYRVQDKDQGCKIDAVIFTTVKDRQLCAPPKAHWVKRRMNQLNAVMKSCQESGFMGEECKGRN</sequence>
<name>A0ABD1JYU2_9TELE</name>
<comment type="subcellular location">
    <subcellularLocation>
        <location evidence="1 9">Secreted</location>
    </subcellularLocation>
</comment>
<dbReference type="SMART" id="SM00199">
    <property type="entry name" value="SCY"/>
    <property type="match status" value="1"/>
</dbReference>
<evidence type="ECO:0000256" key="1">
    <source>
        <dbReference type="ARBA" id="ARBA00004613"/>
    </source>
</evidence>
<gene>
    <name evidence="11" type="ORF">ACEWY4_011691</name>
</gene>
<dbReference type="GO" id="GO:0006935">
    <property type="term" value="P:chemotaxis"/>
    <property type="evidence" value="ECO:0007669"/>
    <property type="project" value="UniProtKB-KW"/>
</dbReference>
<accession>A0ABD1JYU2</accession>
<evidence type="ECO:0000256" key="5">
    <source>
        <dbReference type="ARBA" id="ARBA00022525"/>
    </source>
</evidence>
<keyword evidence="4 9" id="KW-0202">Cytokine</keyword>
<dbReference type="FunFam" id="2.40.50.40:FF:000012">
    <property type="entry name" value="C-C motif chemokine"/>
    <property type="match status" value="1"/>
</dbReference>
<feature type="signal peptide" evidence="9">
    <location>
        <begin position="1"/>
        <end position="25"/>
    </location>
</feature>
<evidence type="ECO:0000256" key="2">
    <source>
        <dbReference type="ARBA" id="ARBA00010868"/>
    </source>
</evidence>
<evidence type="ECO:0000256" key="3">
    <source>
        <dbReference type="ARBA" id="ARBA00022500"/>
    </source>
</evidence>
<evidence type="ECO:0000256" key="7">
    <source>
        <dbReference type="ARBA" id="ARBA00023157"/>
    </source>
</evidence>
<dbReference type="Pfam" id="PF00048">
    <property type="entry name" value="IL8"/>
    <property type="match status" value="1"/>
</dbReference>
<comment type="similarity">
    <text evidence="2 9">Belongs to the intercrine beta (chemokine CC) family.</text>
</comment>
<protein>
    <recommendedName>
        <fullName evidence="9">C-C motif chemokine</fullName>
    </recommendedName>
</protein>
<dbReference type="SUPFAM" id="SSF54117">
    <property type="entry name" value="Interleukin 8-like chemokines"/>
    <property type="match status" value="1"/>
</dbReference>
<dbReference type="GO" id="GO:0005125">
    <property type="term" value="F:cytokine activity"/>
    <property type="evidence" value="ECO:0007669"/>
    <property type="project" value="UniProtKB-KW"/>
</dbReference>
<reference evidence="11 12" key="1">
    <citation type="submission" date="2024-09" db="EMBL/GenBank/DDBJ databases">
        <title>A chromosome-level genome assembly of Gray's grenadier anchovy, Coilia grayii.</title>
        <authorList>
            <person name="Fu Z."/>
        </authorList>
    </citation>
    <scope>NUCLEOTIDE SEQUENCE [LARGE SCALE GENOMIC DNA]</scope>
    <source>
        <strain evidence="11">G4</strain>
        <tissue evidence="11">Muscle</tissue>
    </source>
</reference>
<dbReference type="InterPro" id="IPR000827">
    <property type="entry name" value="Chemokine_CC_CS"/>
</dbReference>
<dbReference type="InterPro" id="IPR036048">
    <property type="entry name" value="Interleukin_8-like_sf"/>
</dbReference>
<proteinExistence type="inferred from homology"/>
<evidence type="ECO:0000313" key="12">
    <source>
        <dbReference type="Proteomes" id="UP001591681"/>
    </source>
</evidence>
<dbReference type="GO" id="GO:0005615">
    <property type="term" value="C:extracellular space"/>
    <property type="evidence" value="ECO:0007669"/>
    <property type="project" value="UniProtKB-KW"/>
</dbReference>
<dbReference type="GO" id="GO:0006954">
    <property type="term" value="P:inflammatory response"/>
    <property type="evidence" value="ECO:0007669"/>
    <property type="project" value="UniProtKB-KW"/>
</dbReference>
<keyword evidence="8" id="KW-0395">Inflammatory response</keyword>
<dbReference type="GO" id="GO:0042379">
    <property type="term" value="F:chemokine receptor binding"/>
    <property type="evidence" value="ECO:0007669"/>
    <property type="project" value="UniProtKB-ARBA"/>
</dbReference>
<keyword evidence="5 9" id="KW-0964">Secreted</keyword>
<dbReference type="PROSITE" id="PS00472">
    <property type="entry name" value="SMALL_CYTOKINES_CC"/>
    <property type="match status" value="1"/>
</dbReference>
<keyword evidence="12" id="KW-1185">Reference proteome</keyword>